<dbReference type="PANTHER" id="PTHR31063">
    <property type="entry name" value="PROTEIN CBG08668"/>
    <property type="match status" value="1"/>
</dbReference>
<dbReference type="AlphaFoldDB" id="W2SQ54"/>
<keyword evidence="2" id="KW-1185">Reference proteome</keyword>
<dbReference type="EMBL" id="KI666719">
    <property type="protein sequence ID" value="ETN71844.1"/>
    <property type="molecule type" value="Genomic_DNA"/>
</dbReference>
<gene>
    <name evidence="1" type="ORF">NECAME_04588</name>
</gene>
<dbReference type="KEGG" id="nai:NECAME_04588"/>
<protein>
    <submittedName>
        <fullName evidence="1">Uncharacterized protein</fullName>
    </submittedName>
</protein>
<organism evidence="1 2">
    <name type="scientific">Necator americanus</name>
    <name type="common">Human hookworm</name>
    <dbReference type="NCBI Taxonomy" id="51031"/>
    <lineage>
        <taxon>Eukaryota</taxon>
        <taxon>Metazoa</taxon>
        <taxon>Ecdysozoa</taxon>
        <taxon>Nematoda</taxon>
        <taxon>Chromadorea</taxon>
        <taxon>Rhabditida</taxon>
        <taxon>Rhabditina</taxon>
        <taxon>Rhabditomorpha</taxon>
        <taxon>Strongyloidea</taxon>
        <taxon>Ancylostomatidae</taxon>
        <taxon>Bunostominae</taxon>
        <taxon>Necator</taxon>
    </lineage>
</organism>
<dbReference type="OMA" id="NTSEVCI"/>
<dbReference type="PANTHER" id="PTHR31063:SF3">
    <property type="entry name" value="ENHANCER OF POLYCOMB-LIKE PROTEIN"/>
    <property type="match status" value="1"/>
</dbReference>
<proteinExistence type="predicted"/>
<name>W2SQ54_NECAM</name>
<accession>W2SQ54</accession>
<evidence type="ECO:0000313" key="2">
    <source>
        <dbReference type="Proteomes" id="UP000053676"/>
    </source>
</evidence>
<dbReference type="OrthoDB" id="5877254at2759"/>
<reference evidence="2" key="1">
    <citation type="journal article" date="2014" name="Nat. Genet.">
        <title>Genome of the human hookworm Necator americanus.</title>
        <authorList>
            <person name="Tang Y.T."/>
            <person name="Gao X."/>
            <person name="Rosa B.A."/>
            <person name="Abubucker S."/>
            <person name="Hallsworth-Pepin K."/>
            <person name="Martin J."/>
            <person name="Tyagi R."/>
            <person name="Heizer E."/>
            <person name="Zhang X."/>
            <person name="Bhonagiri-Palsikar V."/>
            <person name="Minx P."/>
            <person name="Warren W.C."/>
            <person name="Wang Q."/>
            <person name="Zhan B."/>
            <person name="Hotez P.J."/>
            <person name="Sternberg P.W."/>
            <person name="Dougall A."/>
            <person name="Gaze S.T."/>
            <person name="Mulvenna J."/>
            <person name="Sotillo J."/>
            <person name="Ranganathan S."/>
            <person name="Rabelo E.M."/>
            <person name="Wilson R.K."/>
            <person name="Felgner P.L."/>
            <person name="Bethony J."/>
            <person name="Hawdon J.M."/>
            <person name="Gasser R.B."/>
            <person name="Loukas A."/>
            <person name="Mitreva M."/>
        </authorList>
    </citation>
    <scope>NUCLEOTIDE SEQUENCE [LARGE SCALE GENOMIC DNA]</scope>
</reference>
<evidence type="ECO:0000313" key="1">
    <source>
        <dbReference type="EMBL" id="ETN71844.1"/>
    </source>
</evidence>
<sequence>MSLCDLEDYSLDDFKVVRKGHHGYSGSRRCSNKFMAKRTCNQATITKTLYDPQNTLSKRKTKRLLTDCSDGFYTDVPYSLNKQERWKYVNPDSLLRNYSVNTSEVCIVSREVTPLSYEDYLRGDTVTDMHVFNEDVVTKLSSAGRKKAIRYYINQLNEKRHVDKDEVEPARILLNIVRSPSVTHLNENTFRIAKRRRHVALRKTETDKFEEFTNDCCQIDDNESTPESSDFCETAQ</sequence>
<dbReference type="Proteomes" id="UP000053676">
    <property type="component" value="Unassembled WGS sequence"/>
</dbReference>